<accession>A0A6A6AAK8</accession>
<evidence type="ECO:0000313" key="1">
    <source>
        <dbReference type="EMBL" id="KAF2127887.1"/>
    </source>
</evidence>
<name>A0A6A6AAK8_9PLEO</name>
<dbReference type="RefSeq" id="XP_033522276.1">
    <property type="nucleotide sequence ID" value="XM_033670580.1"/>
</dbReference>
<dbReference type="OrthoDB" id="10638418at2759"/>
<dbReference type="GeneID" id="54411012"/>
<reference evidence="1" key="1">
    <citation type="journal article" date="2020" name="Stud. Mycol.">
        <title>101 Dothideomycetes genomes: a test case for predicting lifestyles and emergence of pathogens.</title>
        <authorList>
            <person name="Haridas S."/>
            <person name="Albert R."/>
            <person name="Binder M."/>
            <person name="Bloem J."/>
            <person name="Labutti K."/>
            <person name="Salamov A."/>
            <person name="Andreopoulos B."/>
            <person name="Baker S."/>
            <person name="Barry K."/>
            <person name="Bills G."/>
            <person name="Bluhm B."/>
            <person name="Cannon C."/>
            <person name="Castanera R."/>
            <person name="Culley D."/>
            <person name="Daum C."/>
            <person name="Ezra D."/>
            <person name="Gonzalez J."/>
            <person name="Henrissat B."/>
            <person name="Kuo A."/>
            <person name="Liang C."/>
            <person name="Lipzen A."/>
            <person name="Lutzoni F."/>
            <person name="Magnuson J."/>
            <person name="Mondo S."/>
            <person name="Nolan M."/>
            <person name="Ohm R."/>
            <person name="Pangilinan J."/>
            <person name="Park H.-J."/>
            <person name="Ramirez L."/>
            <person name="Alfaro M."/>
            <person name="Sun H."/>
            <person name="Tritt A."/>
            <person name="Yoshinaga Y."/>
            <person name="Zwiers L.-H."/>
            <person name="Turgeon B."/>
            <person name="Goodwin S."/>
            <person name="Spatafora J."/>
            <person name="Crous P."/>
            <person name="Grigoriev I."/>
        </authorList>
    </citation>
    <scope>NUCLEOTIDE SEQUENCE</scope>
    <source>
        <strain evidence="1">CBS 119687</strain>
    </source>
</reference>
<proteinExistence type="predicted"/>
<protein>
    <submittedName>
        <fullName evidence="1">Uncharacterized protein</fullName>
    </submittedName>
</protein>
<dbReference type="EMBL" id="ML977509">
    <property type="protein sequence ID" value="KAF2127887.1"/>
    <property type="molecule type" value="Genomic_DNA"/>
</dbReference>
<dbReference type="Proteomes" id="UP000799771">
    <property type="component" value="Unassembled WGS sequence"/>
</dbReference>
<dbReference type="AlphaFoldDB" id="A0A6A6AAK8"/>
<keyword evidence="2" id="KW-1185">Reference proteome</keyword>
<gene>
    <name evidence="1" type="ORF">P153DRAFT_386864</name>
</gene>
<organism evidence="1 2">
    <name type="scientific">Dothidotthia symphoricarpi CBS 119687</name>
    <dbReference type="NCBI Taxonomy" id="1392245"/>
    <lineage>
        <taxon>Eukaryota</taxon>
        <taxon>Fungi</taxon>
        <taxon>Dikarya</taxon>
        <taxon>Ascomycota</taxon>
        <taxon>Pezizomycotina</taxon>
        <taxon>Dothideomycetes</taxon>
        <taxon>Pleosporomycetidae</taxon>
        <taxon>Pleosporales</taxon>
        <taxon>Dothidotthiaceae</taxon>
        <taxon>Dothidotthia</taxon>
    </lineage>
</organism>
<sequence>MSHDAQVVPQRCGAPVSKDCTKIGQASMARPDGVALTSSTDANPPCRMTARAGDAMLWASNPESQDALFLLGGRGHVRKWEQSFARKADKGRAHSGHGGGLAASDIAQVLEAVMMKLPSLGDTLPLGYTLPLLGIQKQRQSGGLEALGLTAARYGCSNMWKGAGGRRGHAVQMVGSTRYLMRVSKRNRSIRSMARPPLFGRPPSGHACLPAIAAPSYLGYPCTLVRWIPGPLRYDSLTYLPDGLPSESFVRSSVTLEPPTPDQTAEAPVTGLCLSASALPALR</sequence>
<evidence type="ECO:0000313" key="2">
    <source>
        <dbReference type="Proteomes" id="UP000799771"/>
    </source>
</evidence>